<gene>
    <name evidence="2" type="ORF">E1809_00255</name>
</gene>
<keyword evidence="1" id="KW-0812">Transmembrane</keyword>
<proteinExistence type="predicted"/>
<sequence length="283" mass="28789">MRSVVSALAVILSLLLTGVAVPMAWTNQNVVREDGFVALTAPLGKDQAFQSRLAAAAVGSLESKVDLPGPAEQVGASLFKNAATSMTTWPEYPQAWSDTVRQSHRLNFGGAAVAGQANASTSLVLDVGPLTALVAKRLASTTGIPVTPPDSVPINIGGPTQRQQVDSVAAYAPLWWVPALGAVLLFALALLLARRRGAVVLFAGLGLAALAGLWEALSTIAKGAGDAGLGGTAAGALFVKQLMAAAVSDFSSWIATAAVAGGVLAVLGVLILILTPKARRPAR</sequence>
<keyword evidence="3" id="KW-1185">Reference proteome</keyword>
<comment type="caution">
    <text evidence="2">The sequence shown here is derived from an EMBL/GenBank/DDBJ whole genome shotgun (WGS) entry which is preliminary data.</text>
</comment>
<reference evidence="2 3" key="1">
    <citation type="submission" date="2019-03" db="EMBL/GenBank/DDBJ databases">
        <title>Whole genome sequence of Arthrobacter sp JH1-1.</title>
        <authorList>
            <person name="Trinh H.N."/>
        </authorList>
    </citation>
    <scope>NUCLEOTIDE SEQUENCE [LARGE SCALE GENOMIC DNA]</scope>
    <source>
        <strain evidence="2 3">JH1-1</strain>
    </source>
</reference>
<keyword evidence="1" id="KW-0472">Membrane</keyword>
<feature type="transmembrane region" description="Helical" evidence="1">
    <location>
        <begin position="250"/>
        <end position="274"/>
    </location>
</feature>
<evidence type="ECO:0000313" key="2">
    <source>
        <dbReference type="EMBL" id="TDG01566.1"/>
    </source>
</evidence>
<evidence type="ECO:0000313" key="3">
    <source>
        <dbReference type="Proteomes" id="UP000295511"/>
    </source>
</evidence>
<keyword evidence="1" id="KW-1133">Transmembrane helix</keyword>
<dbReference type="EMBL" id="SMRU01000001">
    <property type="protein sequence ID" value="TDG01566.1"/>
    <property type="molecule type" value="Genomic_DNA"/>
</dbReference>
<dbReference type="OrthoDB" id="4964652at2"/>
<feature type="transmembrane region" description="Helical" evidence="1">
    <location>
        <begin position="199"/>
        <end position="217"/>
    </location>
</feature>
<feature type="transmembrane region" description="Helical" evidence="1">
    <location>
        <begin position="174"/>
        <end position="192"/>
    </location>
</feature>
<name>A0A4R5KZJ6_9MICC</name>
<dbReference type="RefSeq" id="WP_133202240.1">
    <property type="nucleotide sequence ID" value="NZ_SMRU01000001.1"/>
</dbReference>
<organism evidence="2 3">
    <name type="scientific">Arthrobacter terricola</name>
    <dbReference type="NCBI Taxonomy" id="2547396"/>
    <lineage>
        <taxon>Bacteria</taxon>
        <taxon>Bacillati</taxon>
        <taxon>Actinomycetota</taxon>
        <taxon>Actinomycetes</taxon>
        <taxon>Micrococcales</taxon>
        <taxon>Micrococcaceae</taxon>
        <taxon>Arthrobacter</taxon>
    </lineage>
</organism>
<protein>
    <submittedName>
        <fullName evidence="2">Uncharacterized protein</fullName>
    </submittedName>
</protein>
<dbReference type="Proteomes" id="UP000295511">
    <property type="component" value="Unassembled WGS sequence"/>
</dbReference>
<dbReference type="AlphaFoldDB" id="A0A4R5KZJ6"/>
<accession>A0A4R5KZJ6</accession>
<evidence type="ECO:0000256" key="1">
    <source>
        <dbReference type="SAM" id="Phobius"/>
    </source>
</evidence>